<evidence type="ECO:0000313" key="1">
    <source>
        <dbReference type="EMBL" id="PTQ42291.1"/>
    </source>
</evidence>
<dbReference type="Proteomes" id="UP000244005">
    <property type="component" value="Unassembled WGS sequence"/>
</dbReference>
<organism evidence="1 2">
    <name type="scientific">Marchantia polymorpha</name>
    <name type="common">Common liverwort</name>
    <name type="synonym">Marchantia aquatica</name>
    <dbReference type="NCBI Taxonomy" id="3197"/>
    <lineage>
        <taxon>Eukaryota</taxon>
        <taxon>Viridiplantae</taxon>
        <taxon>Streptophyta</taxon>
        <taxon>Embryophyta</taxon>
        <taxon>Marchantiophyta</taxon>
        <taxon>Marchantiopsida</taxon>
        <taxon>Marchantiidae</taxon>
        <taxon>Marchantiales</taxon>
        <taxon>Marchantiaceae</taxon>
        <taxon>Marchantia</taxon>
    </lineage>
</organism>
<dbReference type="Gramene" id="Mp8g17040.1">
    <property type="protein sequence ID" value="Mp8g17040.1.cds1"/>
    <property type="gene ID" value="Mp8g17040"/>
</dbReference>
<keyword evidence="2" id="KW-1185">Reference proteome</keyword>
<dbReference type="AlphaFoldDB" id="A0A2R6X864"/>
<protein>
    <submittedName>
        <fullName evidence="1">Uncharacterized protein</fullName>
    </submittedName>
</protein>
<name>A0A2R6X864_MARPO</name>
<gene>
    <name evidence="1" type="ORF">MARPO_0030s0037</name>
</gene>
<accession>A0A2R6X864</accession>
<sequence>MLIYTGFFSYSPYPKKSDQALVLVVENDFELGAPVTAMWQWTCNEDRKGLNVRCVGTFSSFETGNVPYDYTTFVAFGDQEYSLRLLVREDRSKITVQMYKTPKTGRSDREMVDEFDLDYSVVSDSVRTRAPDYSPARGLPEIQYFDMIEWNENLFTLTVPDNLCHDGPIWVTFVDSDLHSELGTIKIIEETPENVRISFTAGEYDAEVRLDSEGSSWELLTFNHRSAVSAVRESEECPVSEKESDLPIGLASKLHPMMEFRSVRIFRSTSRVINDLKEAYLCTLDESGATVRGKVLAGMGLFMGGVGIMPLGGFGLPLAIVGALLAGVGMYDAVNDADGAVRGFLFPGDDIERTTSGGFAFGVNSLVVMHVLIEDKTLTLRIGTKSKLDGGDHYLSALIDEKGFFEPIFKIFWNELTGVVLQSARMMKISGLIPCCGKLQDLPSLSEGSQYTIGRGHIISNDQGRDALWNTLNVKPNQMPIELFRFGGLETAIIVEASDEKSLPAPIYEFFRLPESKIWVFSLENCHVYAERSRLVSSKCRTEADVYAKMVQQAGYYAYMYEPPTLIGYKLEDLSMASITCSSYRYEKLFIPISGWMPWQRMVPALRENELSL</sequence>
<dbReference type="OrthoDB" id="5595663at2759"/>
<proteinExistence type="predicted"/>
<dbReference type="EMBL" id="KZ772702">
    <property type="protein sequence ID" value="PTQ42291.1"/>
    <property type="molecule type" value="Genomic_DNA"/>
</dbReference>
<reference evidence="2" key="1">
    <citation type="journal article" date="2017" name="Cell">
        <title>Insights into land plant evolution garnered from the Marchantia polymorpha genome.</title>
        <authorList>
            <person name="Bowman J.L."/>
            <person name="Kohchi T."/>
            <person name="Yamato K.T."/>
            <person name="Jenkins J."/>
            <person name="Shu S."/>
            <person name="Ishizaki K."/>
            <person name="Yamaoka S."/>
            <person name="Nishihama R."/>
            <person name="Nakamura Y."/>
            <person name="Berger F."/>
            <person name="Adam C."/>
            <person name="Aki S.S."/>
            <person name="Althoff F."/>
            <person name="Araki T."/>
            <person name="Arteaga-Vazquez M.A."/>
            <person name="Balasubrmanian S."/>
            <person name="Barry K."/>
            <person name="Bauer D."/>
            <person name="Boehm C.R."/>
            <person name="Briginshaw L."/>
            <person name="Caballero-Perez J."/>
            <person name="Catarino B."/>
            <person name="Chen F."/>
            <person name="Chiyoda S."/>
            <person name="Chovatia M."/>
            <person name="Davies K.M."/>
            <person name="Delmans M."/>
            <person name="Demura T."/>
            <person name="Dierschke T."/>
            <person name="Dolan L."/>
            <person name="Dorantes-Acosta A.E."/>
            <person name="Eklund D.M."/>
            <person name="Florent S.N."/>
            <person name="Flores-Sandoval E."/>
            <person name="Fujiyama A."/>
            <person name="Fukuzawa H."/>
            <person name="Galik B."/>
            <person name="Grimanelli D."/>
            <person name="Grimwood J."/>
            <person name="Grossniklaus U."/>
            <person name="Hamada T."/>
            <person name="Haseloff J."/>
            <person name="Hetherington A.J."/>
            <person name="Higo A."/>
            <person name="Hirakawa Y."/>
            <person name="Hundley H.N."/>
            <person name="Ikeda Y."/>
            <person name="Inoue K."/>
            <person name="Inoue S.I."/>
            <person name="Ishida S."/>
            <person name="Jia Q."/>
            <person name="Kakita M."/>
            <person name="Kanazawa T."/>
            <person name="Kawai Y."/>
            <person name="Kawashima T."/>
            <person name="Kennedy M."/>
            <person name="Kinose K."/>
            <person name="Kinoshita T."/>
            <person name="Kohara Y."/>
            <person name="Koide E."/>
            <person name="Komatsu K."/>
            <person name="Kopischke S."/>
            <person name="Kubo M."/>
            <person name="Kyozuka J."/>
            <person name="Lagercrantz U."/>
            <person name="Lin S.S."/>
            <person name="Lindquist E."/>
            <person name="Lipzen A.M."/>
            <person name="Lu C.W."/>
            <person name="De Luna E."/>
            <person name="Martienssen R.A."/>
            <person name="Minamino N."/>
            <person name="Mizutani M."/>
            <person name="Mizutani M."/>
            <person name="Mochizuki N."/>
            <person name="Monte I."/>
            <person name="Mosher R."/>
            <person name="Nagasaki H."/>
            <person name="Nakagami H."/>
            <person name="Naramoto S."/>
            <person name="Nishitani K."/>
            <person name="Ohtani M."/>
            <person name="Okamoto T."/>
            <person name="Okumura M."/>
            <person name="Phillips J."/>
            <person name="Pollak B."/>
            <person name="Reinders A."/>
            <person name="Rovekamp M."/>
            <person name="Sano R."/>
            <person name="Sawa S."/>
            <person name="Schmid M.W."/>
            <person name="Shirakawa M."/>
            <person name="Solano R."/>
            <person name="Spunde A."/>
            <person name="Suetsugu N."/>
            <person name="Sugano S."/>
            <person name="Sugiyama A."/>
            <person name="Sun R."/>
            <person name="Suzuki Y."/>
            <person name="Takenaka M."/>
            <person name="Takezawa D."/>
            <person name="Tomogane H."/>
            <person name="Tsuzuki M."/>
            <person name="Ueda T."/>
            <person name="Umeda M."/>
            <person name="Ward J.M."/>
            <person name="Watanabe Y."/>
            <person name="Yazaki K."/>
            <person name="Yokoyama R."/>
            <person name="Yoshitake Y."/>
            <person name="Yotsui I."/>
            <person name="Zachgo S."/>
            <person name="Schmutz J."/>
        </authorList>
    </citation>
    <scope>NUCLEOTIDE SEQUENCE [LARGE SCALE GENOMIC DNA]</scope>
    <source>
        <strain evidence="2">Tak-1</strain>
    </source>
</reference>
<evidence type="ECO:0000313" key="2">
    <source>
        <dbReference type="Proteomes" id="UP000244005"/>
    </source>
</evidence>